<dbReference type="GO" id="GO:0005737">
    <property type="term" value="C:cytoplasm"/>
    <property type="evidence" value="ECO:0007669"/>
    <property type="project" value="TreeGrafter"/>
</dbReference>
<evidence type="ECO:0000256" key="7">
    <source>
        <dbReference type="ARBA" id="ARBA00022605"/>
    </source>
</evidence>
<feature type="binding site" evidence="19">
    <location>
        <position position="241"/>
    </location>
    <ligand>
        <name>ATP</name>
        <dbReference type="ChEBI" id="CHEBI:30616"/>
        <label>1</label>
    </ligand>
</feature>
<feature type="domain" description="ATP-grasp" evidence="20">
    <location>
        <begin position="680"/>
        <end position="876"/>
    </location>
</feature>
<dbReference type="Pfam" id="PF02787">
    <property type="entry name" value="CPSase_L_D3"/>
    <property type="match status" value="1"/>
</dbReference>
<keyword evidence="5 19" id="KW-0055">Arginine biosynthesis</keyword>
<dbReference type="UniPathway" id="UPA00070">
    <property type="reaction ID" value="UER00115"/>
</dbReference>
<dbReference type="InterPro" id="IPR005480">
    <property type="entry name" value="CPSase_lsu_oligo"/>
</dbReference>
<protein>
    <recommendedName>
        <fullName evidence="19">Carbamoyl phosphate synthase large chain</fullName>
        <ecNumber evidence="19">6.3.4.16</ecNumber>
        <ecNumber evidence="19">6.3.5.5</ecNumber>
    </recommendedName>
    <alternativeName>
        <fullName evidence="19">Carbamoyl phosphate synthetase ammonia chain</fullName>
    </alternativeName>
</protein>
<feature type="binding site" evidence="19">
    <location>
        <position position="215"/>
    </location>
    <ligand>
        <name>ATP</name>
        <dbReference type="ChEBI" id="CHEBI:30616"/>
        <label>1</label>
    </ligand>
</feature>
<dbReference type="FunFam" id="3.40.50.20:FF:000003">
    <property type="entry name" value="Carbamoyl-phosphate synthase large chain"/>
    <property type="match status" value="1"/>
</dbReference>
<dbReference type="CDD" id="cd01424">
    <property type="entry name" value="MGS_CPS_II"/>
    <property type="match status" value="1"/>
</dbReference>
<dbReference type="NCBIfam" id="NF009455">
    <property type="entry name" value="PRK12815.1"/>
    <property type="match status" value="1"/>
</dbReference>
<evidence type="ECO:0000256" key="2">
    <source>
        <dbReference type="ARBA" id="ARBA00004812"/>
    </source>
</evidence>
<dbReference type="PROSITE" id="PS51257">
    <property type="entry name" value="PROKAR_LIPOPROTEIN"/>
    <property type="match status" value="1"/>
</dbReference>
<dbReference type="GO" id="GO:0004087">
    <property type="term" value="F:carbamoyl-phosphate synthase (ammonia) activity"/>
    <property type="evidence" value="ECO:0007669"/>
    <property type="project" value="UniProtKB-EC"/>
</dbReference>
<evidence type="ECO:0000256" key="1">
    <source>
        <dbReference type="ARBA" id="ARBA00001936"/>
    </source>
</evidence>
<dbReference type="FunFam" id="3.30.470.20:FF:000007">
    <property type="entry name" value="Carbamoyl-phosphate synthase large chain"/>
    <property type="match status" value="1"/>
</dbReference>
<dbReference type="Pfam" id="PF02786">
    <property type="entry name" value="CPSase_L_D2"/>
    <property type="match status" value="2"/>
</dbReference>
<feature type="binding site" evidence="19">
    <location>
        <position position="788"/>
    </location>
    <ligand>
        <name>ATP</name>
        <dbReference type="ChEBI" id="CHEBI:30616"/>
        <label>2</label>
    </ligand>
</feature>
<comment type="cofactor">
    <cofactor evidence="19">
        <name>Mg(2+)</name>
        <dbReference type="ChEBI" id="CHEBI:18420"/>
    </cofactor>
    <cofactor evidence="19">
        <name>Mn(2+)</name>
        <dbReference type="ChEBI" id="CHEBI:29035"/>
    </cofactor>
    <text evidence="19">Binds 4 Mg(2+) or Mn(2+) ions per subunit.</text>
</comment>
<keyword evidence="8" id="KW-0479">Metal-binding</keyword>
<dbReference type="UniPathway" id="UPA00068">
    <property type="reaction ID" value="UER00171"/>
</dbReference>
<dbReference type="InterPro" id="IPR006275">
    <property type="entry name" value="CPSase_lsu"/>
</dbReference>
<feature type="region of interest" description="Carboxyphosphate synthetic domain" evidence="19">
    <location>
        <begin position="1"/>
        <end position="403"/>
    </location>
</feature>
<evidence type="ECO:0000313" key="22">
    <source>
        <dbReference type="EMBL" id="MRD48150.1"/>
    </source>
</evidence>
<feature type="binding site" evidence="19">
    <location>
        <position position="791"/>
    </location>
    <ligand>
        <name>ATP</name>
        <dbReference type="ChEBI" id="CHEBI:30616"/>
        <label>2</label>
    </ligand>
</feature>
<comment type="pathway">
    <text evidence="3 19">Amino-acid biosynthesis; L-arginine biosynthesis; carbamoyl phosphate from bicarbonate: step 1/1.</text>
</comment>
<comment type="subunit">
    <text evidence="18 19">Composed of two chains; the small (or glutamine) chain promotes the hydrolysis of glutamine to ammonia, which is used by the large (or ammonia) chain to synthesize carbamoyl phosphate. Tetramer of heterodimers (alpha,beta)4.</text>
</comment>
<feature type="binding site" evidence="19">
    <location>
        <position position="285"/>
    </location>
    <ligand>
        <name>Mg(2+)</name>
        <dbReference type="ChEBI" id="CHEBI:18420"/>
        <label>1</label>
    </ligand>
</feature>
<feature type="binding site" evidence="19">
    <location>
        <position position="299"/>
    </location>
    <ligand>
        <name>Mg(2+)</name>
        <dbReference type="ChEBI" id="CHEBI:18420"/>
        <label>1</label>
    </ligand>
</feature>
<feature type="binding site" evidence="19">
    <location>
        <position position="299"/>
    </location>
    <ligand>
        <name>Mn(2+)</name>
        <dbReference type="ChEBI" id="CHEBI:29035"/>
        <label>2</label>
    </ligand>
</feature>
<feature type="binding site" evidence="19">
    <location>
        <position position="210"/>
    </location>
    <ligand>
        <name>ATP</name>
        <dbReference type="ChEBI" id="CHEBI:30616"/>
        <label>1</label>
    </ligand>
</feature>
<evidence type="ECO:0000256" key="17">
    <source>
        <dbReference type="ARBA" id="ARBA00057223"/>
    </source>
</evidence>
<sequence>MPKRTDIKSILIIGAGPIIIGQACEFDYSGVQACKALREEGYKVILINSNPATIMTDPATADVTYIEPINWQTVEKIIAKERPDAILPTMGGQTALNCALDLWHNGVLEKYKVELIGATPEAIDKAEDRQKFKNAMTKIGLGSARSGIAHSMEEAWGVQKSVGFPTVIRPSFTLGGTGGGIAYNPEEFEVICKRGLEASPTKELLIEESLLGWKEYEMEVVRDKADNCIIICSIENLDPMGVHTGDSITVAPAQTLTDKEYQIMRNASIAVLREIGVDTGGSNVQFAVNPQDGRMIVIEMNPRVSRSSALASKATGFPIAKVAAKLACGYTLDELRNEITGGATPASFEPSIDYVVTKIPRFAFEKFPMADSRLTTQMKSVGEVMAMGRTFQESFQKALRGLEVGVDGLNEKTQDREVLEKELGEPGPERIWYVGDAFAQGMSVDEVFDLTKIDRWFLVQIEEIVKIELALEKMSLDEIDAPALTMLKQKGFSDRRLARQLKTTDKIIRDKRRALGVRPVYKRVDTCAAEFATNTAYMYSTYESATYGGVAECEAEPTNNKKIMVLGGGPNRIGQGIEFDYCCVHAALAMREDGYETIMVNCNPETVSTDYDTSDRLYFEPLTLEDVLEIVDKEKPFGVIVQYGGQTPLKLALGLEAEGVPIIGTSPDMIDAAEDRERFQQLLHKLNLRQPANATARAEPEALEKAAALGYPLVVRPSYVLGGRAMEIVHEQRDLERYMREAVKVSNDSPVLLDRFLNDAIECDVDCLRDPTGRTFIGGVMEHIEQAGVHSGDSACSLPPYSLSKATVEEIKRQTAAMAEALSVVGLMNVQFAIQQADGKDVIYVLEVNPRASRTVPFVSKATGIQLAKVAARCMVGQSLESQGIRDEVTPPYFSVKEAVFPFVKFPGVDTILGPEMKSTGEVMGVGKTFGEAFVKSQLGAGTKLPRPTDAVKKVFLTVKNSDKPRAVEVARQLAAQGFDIVATKGTAAAINAAGITCESVNKVAEGRPHVVDMIKNNEIVMVINTVEERRNAISDSRAIRTSSLLSRVTTFTTIAGAEAAVEGMKYMDNLGVVSLQELHAQLG</sequence>
<dbReference type="PRINTS" id="PR00098">
    <property type="entry name" value="CPSASE"/>
</dbReference>
<evidence type="ECO:0000256" key="12">
    <source>
        <dbReference type="ARBA" id="ARBA00022842"/>
    </source>
</evidence>
<dbReference type="SUPFAM" id="SSF52335">
    <property type="entry name" value="Methylglyoxal synthase-like"/>
    <property type="match status" value="1"/>
</dbReference>
<feature type="binding site" evidence="19">
    <location>
        <position position="757"/>
    </location>
    <ligand>
        <name>ATP</name>
        <dbReference type="ChEBI" id="CHEBI:30616"/>
        <label>2</label>
    </ligand>
</feature>
<feature type="binding site" evidence="19">
    <location>
        <position position="831"/>
    </location>
    <ligand>
        <name>Mg(2+)</name>
        <dbReference type="ChEBI" id="CHEBI:18420"/>
        <label>3</label>
    </ligand>
</feature>
<evidence type="ECO:0000256" key="19">
    <source>
        <dbReference type="HAMAP-Rule" id="MF_01210"/>
    </source>
</evidence>
<reference evidence="22 23" key="1">
    <citation type="submission" date="2019-11" db="EMBL/GenBank/DDBJ databases">
        <title>Caenimonas koreensis gen. nov., sp. nov., isolated from activated sludge.</title>
        <authorList>
            <person name="Seung H.R."/>
        </authorList>
    </citation>
    <scope>NUCLEOTIDE SEQUENCE [LARGE SCALE GENOMIC DNA]</scope>
    <source>
        <strain evidence="22 23">EMB320</strain>
    </source>
</reference>
<dbReference type="NCBIfam" id="NF003671">
    <property type="entry name" value="PRK05294.1"/>
    <property type="match status" value="1"/>
</dbReference>
<dbReference type="GO" id="GO:0044205">
    <property type="term" value="P:'de novo' UMP biosynthetic process"/>
    <property type="evidence" value="ECO:0007669"/>
    <property type="project" value="UniProtKB-UniRule"/>
</dbReference>
<evidence type="ECO:0000256" key="11">
    <source>
        <dbReference type="ARBA" id="ARBA00022840"/>
    </source>
</evidence>
<comment type="function">
    <text evidence="17 19">Large subunit of the glutamine-dependent carbamoyl phosphate synthetase (CPSase). CPSase catalyzes the formation of carbamoyl phosphate from the ammonia moiety of glutamine, carbonate, and phosphate donated by ATP, constituting the first step of 2 biosynthetic pathways, one leading to arginine and/or urea and the other to pyrimidine nucleotides. The large subunit (synthetase) binds the substrates ammonia (free or transferred from glutamine from the small subunit), hydrogencarbonate and ATP and carries out an ATP-coupled ligase reaction, activating hydrogencarbonate by forming carboxy phosphate which reacts with ammonia to form carbamoyl phosphate.</text>
</comment>
<feature type="binding site" evidence="19">
    <location>
        <position position="716"/>
    </location>
    <ligand>
        <name>ATP</name>
        <dbReference type="ChEBI" id="CHEBI:30616"/>
        <label>2</label>
    </ligand>
</feature>
<feature type="domain" description="ATP-grasp" evidence="20">
    <location>
        <begin position="133"/>
        <end position="328"/>
    </location>
</feature>
<feature type="binding site" evidence="19">
    <location>
        <position position="242"/>
    </location>
    <ligand>
        <name>ATP</name>
        <dbReference type="ChEBI" id="CHEBI:30616"/>
        <label>1</label>
    </ligand>
</feature>
<dbReference type="EC" id="6.3.5.5" evidence="19"/>
<dbReference type="NCBIfam" id="TIGR01369">
    <property type="entry name" value="CPSaseII_lrg"/>
    <property type="match status" value="1"/>
</dbReference>
<evidence type="ECO:0000256" key="5">
    <source>
        <dbReference type="ARBA" id="ARBA00022571"/>
    </source>
</evidence>
<dbReference type="InterPro" id="IPR036914">
    <property type="entry name" value="MGS-like_dom_sf"/>
</dbReference>
<evidence type="ECO:0000259" key="20">
    <source>
        <dbReference type="PROSITE" id="PS50975"/>
    </source>
</evidence>
<feature type="domain" description="MGS-like" evidence="21">
    <location>
        <begin position="943"/>
        <end position="1084"/>
    </location>
</feature>
<feature type="binding site" evidence="19">
    <location>
        <position position="849"/>
    </location>
    <ligand>
        <name>Mg(2+)</name>
        <dbReference type="ChEBI" id="CHEBI:18420"/>
        <label>4</label>
    </ligand>
</feature>
<feature type="binding site" evidence="19">
    <location>
        <position position="847"/>
    </location>
    <ligand>
        <name>Mn(2+)</name>
        <dbReference type="ChEBI" id="CHEBI:29035"/>
        <label>3</label>
    </ligand>
</feature>
<feature type="binding site" evidence="19">
    <location>
        <position position="301"/>
    </location>
    <ligand>
        <name>Mn(2+)</name>
        <dbReference type="ChEBI" id="CHEBI:29035"/>
        <label>2</label>
    </ligand>
</feature>
<feature type="binding site" evidence="19">
    <location>
        <position position="755"/>
    </location>
    <ligand>
        <name>ATP</name>
        <dbReference type="ChEBI" id="CHEBI:30616"/>
        <label>2</label>
    </ligand>
</feature>
<evidence type="ECO:0000256" key="9">
    <source>
        <dbReference type="ARBA" id="ARBA00022737"/>
    </source>
</evidence>
<feature type="binding site" evidence="19">
    <location>
        <position position="831"/>
    </location>
    <ligand>
        <name>Mn(2+)</name>
        <dbReference type="ChEBI" id="CHEBI:29035"/>
        <label>3</label>
    </ligand>
</feature>
<feature type="binding site" evidence="19">
    <location>
        <position position="849"/>
    </location>
    <ligand>
        <name>Mn(2+)</name>
        <dbReference type="ChEBI" id="CHEBI:29035"/>
        <label>4</label>
    </ligand>
</feature>
<feature type="binding site" evidence="19">
    <location>
        <position position="285"/>
    </location>
    <ligand>
        <name>ATP</name>
        <dbReference type="ChEBI" id="CHEBI:30616"/>
        <label>1</label>
    </ligand>
</feature>
<feature type="binding site" evidence="19">
    <location>
        <position position="790"/>
    </location>
    <ligand>
        <name>ATP</name>
        <dbReference type="ChEBI" id="CHEBI:30616"/>
        <label>2</label>
    </ligand>
</feature>
<dbReference type="PROSITE" id="PS50975">
    <property type="entry name" value="ATP_GRASP"/>
    <property type="match status" value="2"/>
</dbReference>
<dbReference type="SUPFAM" id="SSF56059">
    <property type="entry name" value="Glutathione synthetase ATP-binding domain-like"/>
    <property type="match status" value="2"/>
</dbReference>
<dbReference type="Proteomes" id="UP000487350">
    <property type="component" value="Unassembled WGS sequence"/>
</dbReference>
<feature type="binding site" evidence="19">
    <location>
        <position position="789"/>
    </location>
    <ligand>
        <name>ATP</name>
        <dbReference type="ChEBI" id="CHEBI:30616"/>
        <label>2</label>
    </ligand>
</feature>
<evidence type="ECO:0000256" key="13">
    <source>
        <dbReference type="ARBA" id="ARBA00022975"/>
    </source>
</evidence>
<dbReference type="InterPro" id="IPR011761">
    <property type="entry name" value="ATP-grasp"/>
</dbReference>
<feature type="binding site" evidence="19">
    <location>
        <position position="847"/>
    </location>
    <ligand>
        <name>Mg(2+)</name>
        <dbReference type="ChEBI" id="CHEBI:18420"/>
        <label>4</label>
    </ligand>
</feature>
<name>A0A844AUH0_9BURK</name>
<evidence type="ECO:0000259" key="21">
    <source>
        <dbReference type="PROSITE" id="PS51855"/>
    </source>
</evidence>
<dbReference type="EMBL" id="WJBU01000011">
    <property type="protein sequence ID" value="MRD48150.1"/>
    <property type="molecule type" value="Genomic_DNA"/>
</dbReference>
<comment type="similarity">
    <text evidence="4 19">Belongs to the CarB family.</text>
</comment>
<evidence type="ECO:0000256" key="10">
    <source>
        <dbReference type="ARBA" id="ARBA00022741"/>
    </source>
</evidence>
<keyword evidence="11 19" id="KW-0067">ATP-binding</keyword>
<accession>A0A844AUH0</accession>
<feature type="binding site" evidence="19">
    <location>
        <position position="847"/>
    </location>
    <ligand>
        <name>Mn(2+)</name>
        <dbReference type="ChEBI" id="CHEBI:29035"/>
        <label>4</label>
    </ligand>
</feature>
<evidence type="ECO:0000256" key="6">
    <source>
        <dbReference type="ARBA" id="ARBA00022598"/>
    </source>
</evidence>
<comment type="caution">
    <text evidence="22">The sequence shown here is derived from an EMBL/GenBank/DDBJ whole genome shotgun (WGS) entry which is preliminary data.</text>
</comment>
<keyword evidence="9 19" id="KW-0677">Repeat</keyword>
<dbReference type="GO" id="GO:0004088">
    <property type="term" value="F:carbamoyl-phosphate synthase (glutamine-hydrolyzing) activity"/>
    <property type="evidence" value="ECO:0007669"/>
    <property type="project" value="UniProtKB-UniRule"/>
</dbReference>
<feature type="binding site" evidence="19">
    <location>
        <position position="129"/>
    </location>
    <ligand>
        <name>ATP</name>
        <dbReference type="ChEBI" id="CHEBI:30616"/>
        <label>1</label>
    </ligand>
</feature>
<dbReference type="FunFam" id="3.40.50.20:FF:000001">
    <property type="entry name" value="Carbamoyl-phosphate synthase large chain"/>
    <property type="match status" value="1"/>
</dbReference>
<feature type="binding site" evidence="19">
    <location>
        <position position="847"/>
    </location>
    <ligand>
        <name>Mg(2+)</name>
        <dbReference type="ChEBI" id="CHEBI:18420"/>
        <label>3</label>
    </ligand>
</feature>
<feature type="binding site" evidence="19">
    <location>
        <position position="762"/>
    </location>
    <ligand>
        <name>ATP</name>
        <dbReference type="ChEBI" id="CHEBI:30616"/>
        <label>2</label>
    </ligand>
</feature>
<comment type="catalytic activity">
    <reaction evidence="16 19">
        <text>hydrogencarbonate + L-glutamine + 2 ATP + H2O = carbamoyl phosphate + L-glutamate + 2 ADP + phosphate + 2 H(+)</text>
        <dbReference type="Rhea" id="RHEA:18633"/>
        <dbReference type="ChEBI" id="CHEBI:15377"/>
        <dbReference type="ChEBI" id="CHEBI:15378"/>
        <dbReference type="ChEBI" id="CHEBI:17544"/>
        <dbReference type="ChEBI" id="CHEBI:29985"/>
        <dbReference type="ChEBI" id="CHEBI:30616"/>
        <dbReference type="ChEBI" id="CHEBI:43474"/>
        <dbReference type="ChEBI" id="CHEBI:58228"/>
        <dbReference type="ChEBI" id="CHEBI:58359"/>
        <dbReference type="ChEBI" id="CHEBI:456216"/>
        <dbReference type="EC" id="6.3.5.5"/>
    </reaction>
</comment>
<dbReference type="PROSITE" id="PS51855">
    <property type="entry name" value="MGS"/>
    <property type="match status" value="1"/>
</dbReference>
<feature type="binding site" evidence="19">
    <location>
        <position position="299"/>
    </location>
    <ligand>
        <name>ATP</name>
        <dbReference type="ChEBI" id="CHEBI:30616"/>
        <label>1</label>
    </ligand>
</feature>
<dbReference type="Pfam" id="PF02142">
    <property type="entry name" value="MGS"/>
    <property type="match status" value="1"/>
</dbReference>
<keyword evidence="13 19" id="KW-0665">Pyrimidine biosynthesis</keyword>
<keyword evidence="12" id="KW-0460">Magnesium</keyword>
<dbReference type="Gene3D" id="1.10.1030.10">
    <property type="entry name" value="Carbamoyl-phosphate synthetase, large subunit oligomerisation domain"/>
    <property type="match status" value="1"/>
</dbReference>
<dbReference type="PROSITE" id="PS00866">
    <property type="entry name" value="CPSASE_1"/>
    <property type="match status" value="1"/>
</dbReference>
<dbReference type="SMART" id="SM01096">
    <property type="entry name" value="CPSase_L_D3"/>
    <property type="match status" value="1"/>
</dbReference>
<dbReference type="InterPro" id="IPR058047">
    <property type="entry name" value="CPSase_preATP-grasp"/>
</dbReference>
<comment type="caution">
    <text evidence="19">Lacks conserved residue(s) required for the propagation of feature annotation.</text>
</comment>
<proteinExistence type="inferred from homology"/>
<dbReference type="FunFam" id="3.30.470.20:FF:000013">
    <property type="entry name" value="Carbamoyl-phosphate synthase large chain"/>
    <property type="match status" value="1"/>
</dbReference>
<feature type="binding site" evidence="19">
    <location>
        <position position="285"/>
    </location>
    <ligand>
        <name>Mn(2+)</name>
        <dbReference type="ChEBI" id="CHEBI:29035"/>
        <label>1</label>
    </ligand>
</feature>
<dbReference type="GO" id="GO:0006541">
    <property type="term" value="P:glutamine metabolic process"/>
    <property type="evidence" value="ECO:0007669"/>
    <property type="project" value="TreeGrafter"/>
</dbReference>
<dbReference type="InterPro" id="IPR016185">
    <property type="entry name" value="PreATP-grasp_dom_sf"/>
</dbReference>
<feature type="binding site" evidence="19">
    <location>
        <position position="243"/>
    </location>
    <ligand>
        <name>ATP</name>
        <dbReference type="ChEBI" id="CHEBI:30616"/>
        <label>1</label>
    </ligand>
</feature>
<evidence type="ECO:0000256" key="3">
    <source>
        <dbReference type="ARBA" id="ARBA00005077"/>
    </source>
</evidence>
<dbReference type="RefSeq" id="WP_153585469.1">
    <property type="nucleotide sequence ID" value="NZ_WJBU01000011.1"/>
</dbReference>
<feature type="binding site" evidence="19">
    <location>
        <position position="176"/>
    </location>
    <ligand>
        <name>ATP</name>
        <dbReference type="ChEBI" id="CHEBI:30616"/>
        <label>1</label>
    </ligand>
</feature>
<dbReference type="SMART" id="SM00851">
    <property type="entry name" value="MGS"/>
    <property type="match status" value="1"/>
</dbReference>
<dbReference type="Gene3D" id="3.30.470.20">
    <property type="entry name" value="ATP-grasp fold, B domain"/>
    <property type="match status" value="2"/>
</dbReference>
<keyword evidence="6 19" id="KW-0436">Ligase</keyword>
<dbReference type="GO" id="GO:0005524">
    <property type="term" value="F:ATP binding"/>
    <property type="evidence" value="ECO:0007669"/>
    <property type="project" value="UniProtKB-UniRule"/>
</dbReference>
<comment type="pathway">
    <text evidence="2 19">Pyrimidine metabolism; UMP biosynthesis via de novo pathway; (S)-dihydroorotate from bicarbonate: step 1/3.</text>
</comment>
<dbReference type="SUPFAM" id="SSF48108">
    <property type="entry name" value="Carbamoyl phosphate synthetase, large subunit connection domain"/>
    <property type="match status" value="1"/>
</dbReference>
<feature type="region of interest" description="Allosteric domain" evidence="19">
    <location>
        <begin position="943"/>
        <end position="1084"/>
    </location>
</feature>
<evidence type="ECO:0000256" key="18">
    <source>
        <dbReference type="ARBA" id="ARBA00062056"/>
    </source>
</evidence>
<dbReference type="HAMAP" id="MF_01210_A">
    <property type="entry name" value="CPSase_L_chain_A"/>
    <property type="match status" value="1"/>
</dbReference>
<dbReference type="GO" id="GO:0046872">
    <property type="term" value="F:metal ion binding"/>
    <property type="evidence" value="ECO:0007669"/>
    <property type="project" value="UniProtKB-KW"/>
</dbReference>
<dbReference type="InterPro" id="IPR033937">
    <property type="entry name" value="MGS_CPS_CarB"/>
</dbReference>
<dbReference type="HAMAP" id="MF_01210_B">
    <property type="entry name" value="CPSase_L_chain_B"/>
    <property type="match status" value="1"/>
</dbReference>
<evidence type="ECO:0000256" key="16">
    <source>
        <dbReference type="ARBA" id="ARBA00048816"/>
    </source>
</evidence>
<organism evidence="22 23">
    <name type="scientific">Caenimonas koreensis DSM 17982</name>
    <dbReference type="NCBI Taxonomy" id="1121255"/>
    <lineage>
        <taxon>Bacteria</taxon>
        <taxon>Pseudomonadati</taxon>
        <taxon>Pseudomonadota</taxon>
        <taxon>Betaproteobacteria</taxon>
        <taxon>Burkholderiales</taxon>
        <taxon>Comamonadaceae</taxon>
        <taxon>Caenimonas</taxon>
    </lineage>
</organism>
<dbReference type="PANTHER" id="PTHR11405:SF53">
    <property type="entry name" value="CARBAMOYL-PHOSPHATE SYNTHASE [AMMONIA], MITOCHONDRIAL"/>
    <property type="match status" value="1"/>
</dbReference>
<evidence type="ECO:0000256" key="4">
    <source>
        <dbReference type="ARBA" id="ARBA00009799"/>
    </source>
</evidence>
<dbReference type="InterPro" id="IPR036897">
    <property type="entry name" value="CarbamoylP_synth_lsu_oligo_sf"/>
</dbReference>
<comment type="domain">
    <text evidence="19">The large subunit is composed of 2 ATP-grasp domains that are involved in binding the 2 ATP molecules needed for carbamoyl phosphate synthesis. The N-terminal ATP-grasp domain (referred to as the carboxyphosphate synthetic component) catalyzes the ATP-dependent phosphorylation of hydrogencarbonate to carboxyphosphate and the subsequent nucleophilic attack by ammonia to form a carbamate intermediate. The C-terminal ATP-grasp domain (referred to as the carbamoyl phosphate synthetic component) then catalyzes the phosphorylation of carbamate with the second ATP to form the end product carbamoyl phosphate. The reactive and unstable enzyme intermediates are sequentially channeled from one active site to the next through the interior of the protein over a distance of at least 96 A.</text>
</comment>
<feature type="binding site" evidence="19">
    <location>
        <position position="831"/>
    </location>
    <ligand>
        <name>ATP</name>
        <dbReference type="ChEBI" id="CHEBI:30616"/>
        <label>2</label>
    </ligand>
</feature>
<dbReference type="PANTHER" id="PTHR11405">
    <property type="entry name" value="CARBAMOYLTRANSFERASE FAMILY MEMBER"/>
    <property type="match status" value="1"/>
</dbReference>
<feature type="binding site" evidence="19">
    <location>
        <position position="299"/>
    </location>
    <ligand>
        <name>Mg(2+)</name>
        <dbReference type="ChEBI" id="CHEBI:18420"/>
        <label>2</label>
    </ligand>
</feature>
<keyword evidence="23" id="KW-1185">Reference proteome</keyword>
<dbReference type="FunFam" id="3.30.1490.20:FF:000001">
    <property type="entry name" value="Carbamoyl-phosphate synthase large chain"/>
    <property type="match status" value="1"/>
</dbReference>
<feature type="binding site" evidence="19">
    <location>
        <position position="175"/>
    </location>
    <ligand>
        <name>ATP</name>
        <dbReference type="ChEBI" id="CHEBI:30616"/>
        <label>1</label>
    </ligand>
</feature>
<dbReference type="FunFam" id="1.10.1030.10:FF:000002">
    <property type="entry name" value="Carbamoyl-phosphate synthase large chain"/>
    <property type="match status" value="1"/>
</dbReference>
<gene>
    <name evidence="19 22" type="primary">carB</name>
    <name evidence="22" type="ORF">GHT07_12740</name>
</gene>
<evidence type="ECO:0000256" key="8">
    <source>
        <dbReference type="ARBA" id="ARBA00022723"/>
    </source>
</evidence>
<dbReference type="AlphaFoldDB" id="A0A844AUH0"/>
<feature type="binding site" evidence="19">
    <location>
        <position position="301"/>
    </location>
    <ligand>
        <name>Mg(2+)</name>
        <dbReference type="ChEBI" id="CHEBI:18420"/>
        <label>2</label>
    </ligand>
</feature>
<dbReference type="GO" id="GO:0006526">
    <property type="term" value="P:L-arginine biosynthetic process"/>
    <property type="evidence" value="ECO:0007669"/>
    <property type="project" value="UniProtKB-UniRule"/>
</dbReference>
<keyword evidence="7 19" id="KW-0028">Amino-acid biosynthesis</keyword>
<feature type="binding site" evidence="19">
    <location>
        <position position="169"/>
    </location>
    <ligand>
        <name>ATP</name>
        <dbReference type="ChEBI" id="CHEBI:30616"/>
        <label>1</label>
    </ligand>
</feature>
<dbReference type="PROSITE" id="PS00867">
    <property type="entry name" value="CPSASE_2"/>
    <property type="match status" value="2"/>
</dbReference>
<dbReference type="InterPro" id="IPR005483">
    <property type="entry name" value="CPSase_dom"/>
</dbReference>
<dbReference type="InterPro" id="IPR005479">
    <property type="entry name" value="CPAse_ATP-bd"/>
</dbReference>
<comment type="catalytic activity">
    <reaction evidence="15 19">
        <text>hydrogencarbonate + NH4(+) + 2 ATP = carbamoyl phosphate + 2 ADP + phosphate + 2 H(+)</text>
        <dbReference type="Rhea" id="RHEA:18029"/>
        <dbReference type="ChEBI" id="CHEBI:15378"/>
        <dbReference type="ChEBI" id="CHEBI:17544"/>
        <dbReference type="ChEBI" id="CHEBI:28938"/>
        <dbReference type="ChEBI" id="CHEBI:30616"/>
        <dbReference type="ChEBI" id="CHEBI:43474"/>
        <dbReference type="ChEBI" id="CHEBI:58228"/>
        <dbReference type="ChEBI" id="CHEBI:456216"/>
        <dbReference type="EC" id="6.3.4.16"/>
    </reaction>
</comment>
<dbReference type="SUPFAM" id="SSF52440">
    <property type="entry name" value="PreATP-grasp domain"/>
    <property type="match status" value="2"/>
</dbReference>
<dbReference type="Gene3D" id="3.40.50.20">
    <property type="match status" value="2"/>
</dbReference>
<dbReference type="OrthoDB" id="9804197at2"/>
<evidence type="ECO:0000313" key="23">
    <source>
        <dbReference type="Proteomes" id="UP000487350"/>
    </source>
</evidence>
<dbReference type="InterPro" id="IPR011607">
    <property type="entry name" value="MGS-like_dom"/>
</dbReference>
<dbReference type="EC" id="6.3.4.16" evidence="19"/>
<keyword evidence="14" id="KW-0464">Manganese</keyword>
<dbReference type="Gene3D" id="3.40.50.1380">
    <property type="entry name" value="Methylglyoxal synthase-like domain"/>
    <property type="match status" value="1"/>
</dbReference>
<evidence type="ECO:0000256" key="14">
    <source>
        <dbReference type="ARBA" id="ARBA00023211"/>
    </source>
</evidence>
<keyword evidence="10 19" id="KW-0547">Nucleotide-binding</keyword>
<feature type="binding site" evidence="19">
    <location>
        <position position="299"/>
    </location>
    <ligand>
        <name>Mn(2+)</name>
        <dbReference type="ChEBI" id="CHEBI:29035"/>
        <label>1</label>
    </ligand>
</feature>
<feature type="binding site" evidence="19">
    <location>
        <position position="847"/>
    </location>
    <ligand>
        <name>ATP</name>
        <dbReference type="ChEBI" id="CHEBI:30616"/>
        <label>2</label>
    </ligand>
</feature>
<evidence type="ECO:0000256" key="15">
    <source>
        <dbReference type="ARBA" id="ARBA00047359"/>
    </source>
</evidence>
<feature type="binding site" evidence="19">
    <location>
        <position position="208"/>
    </location>
    <ligand>
        <name>ATP</name>
        <dbReference type="ChEBI" id="CHEBI:30616"/>
        <label>1</label>
    </ligand>
</feature>
<comment type="cofactor">
    <cofactor evidence="1">
        <name>Mn(2+)</name>
        <dbReference type="ChEBI" id="CHEBI:29035"/>
    </cofactor>
</comment>
<dbReference type="Pfam" id="PF25596">
    <property type="entry name" value="CPSase_L_D1"/>
    <property type="match status" value="2"/>
</dbReference>